<proteinExistence type="predicted"/>
<reference evidence="1 2" key="1">
    <citation type="submission" date="2020-08" db="EMBL/GenBank/DDBJ databases">
        <title>Sequencing the genomes of 1000 actinobacteria strains.</title>
        <authorList>
            <person name="Klenk H.-P."/>
        </authorList>
    </citation>
    <scope>NUCLEOTIDE SEQUENCE [LARGE SCALE GENOMIC DNA]</scope>
    <source>
        <strain evidence="1 2">DSM 45272</strain>
    </source>
</reference>
<dbReference type="AlphaFoldDB" id="A0A841BBY5"/>
<dbReference type="EMBL" id="JACHMX010000001">
    <property type="protein sequence ID" value="MBB5858339.1"/>
    <property type="molecule type" value="Genomic_DNA"/>
</dbReference>
<accession>A0A841BBY5</accession>
<protein>
    <submittedName>
        <fullName evidence="1">Uncharacterized protein</fullName>
    </submittedName>
</protein>
<comment type="caution">
    <text evidence="1">The sequence shown here is derived from an EMBL/GenBank/DDBJ whole genome shotgun (WGS) entry which is preliminary data.</text>
</comment>
<name>A0A841BBY5_9PSEU</name>
<organism evidence="1 2">
    <name type="scientific">Amycolatopsis umgeniensis</name>
    <dbReference type="NCBI Taxonomy" id="336628"/>
    <lineage>
        <taxon>Bacteria</taxon>
        <taxon>Bacillati</taxon>
        <taxon>Actinomycetota</taxon>
        <taxon>Actinomycetes</taxon>
        <taxon>Pseudonocardiales</taxon>
        <taxon>Pseudonocardiaceae</taxon>
        <taxon>Amycolatopsis</taxon>
    </lineage>
</organism>
<gene>
    <name evidence="1" type="ORF">HDA45_008426</name>
</gene>
<dbReference type="Proteomes" id="UP000580861">
    <property type="component" value="Unassembled WGS sequence"/>
</dbReference>
<keyword evidence="2" id="KW-1185">Reference proteome</keyword>
<sequence length="45" mass="4386">MNIVTGAFSSSGSNGVYTAITPGAPFAAVTSIASISPLAIELVTT</sequence>
<evidence type="ECO:0000313" key="1">
    <source>
        <dbReference type="EMBL" id="MBB5858339.1"/>
    </source>
</evidence>
<evidence type="ECO:0000313" key="2">
    <source>
        <dbReference type="Proteomes" id="UP000580861"/>
    </source>
</evidence>